<feature type="domain" description="SSD" evidence="7">
    <location>
        <begin position="252"/>
        <end position="390"/>
    </location>
</feature>
<keyword evidence="3 6" id="KW-0812">Transmembrane</keyword>
<evidence type="ECO:0000313" key="8">
    <source>
        <dbReference type="EMBL" id="GAA0760446.1"/>
    </source>
</evidence>
<dbReference type="Gene3D" id="1.20.1640.10">
    <property type="entry name" value="Multidrug efflux transporter AcrB transmembrane domain"/>
    <property type="match status" value="2"/>
</dbReference>
<evidence type="ECO:0000256" key="4">
    <source>
        <dbReference type="ARBA" id="ARBA00022989"/>
    </source>
</evidence>
<reference evidence="9" key="1">
    <citation type="journal article" date="2019" name="Int. J. Syst. Evol. Microbiol.">
        <title>The Global Catalogue of Microorganisms (GCM) 10K type strain sequencing project: providing services to taxonomists for standard genome sequencing and annotation.</title>
        <authorList>
            <consortium name="The Broad Institute Genomics Platform"/>
            <consortium name="The Broad Institute Genome Sequencing Center for Infectious Disease"/>
            <person name="Wu L."/>
            <person name="Ma J."/>
        </authorList>
    </citation>
    <scope>NUCLEOTIDE SEQUENCE [LARGE SCALE GENOMIC DNA]</scope>
    <source>
        <strain evidence="9">JCM 15503</strain>
    </source>
</reference>
<name>A0ABP3VIN4_9BURK</name>
<feature type="transmembrane region" description="Helical" evidence="6">
    <location>
        <begin position="637"/>
        <end position="656"/>
    </location>
</feature>
<keyword evidence="4 6" id="KW-1133">Transmembrane helix</keyword>
<keyword evidence="2" id="KW-1003">Cell membrane</keyword>
<comment type="caution">
    <text evidence="8">The sequence shown here is derived from an EMBL/GenBank/DDBJ whole genome shotgun (WGS) entry which is preliminary data.</text>
</comment>
<dbReference type="SUPFAM" id="SSF82866">
    <property type="entry name" value="Multidrug efflux transporter AcrB transmembrane domain"/>
    <property type="match status" value="2"/>
</dbReference>
<gene>
    <name evidence="8" type="ORF">GCM10009107_42980</name>
</gene>
<feature type="transmembrane region" description="Helical" evidence="6">
    <location>
        <begin position="421"/>
        <end position="440"/>
    </location>
</feature>
<organism evidence="8 9">
    <name type="scientific">Ideonella azotifigens</name>
    <dbReference type="NCBI Taxonomy" id="513160"/>
    <lineage>
        <taxon>Bacteria</taxon>
        <taxon>Pseudomonadati</taxon>
        <taxon>Pseudomonadota</taxon>
        <taxon>Betaproteobacteria</taxon>
        <taxon>Burkholderiales</taxon>
        <taxon>Sphaerotilaceae</taxon>
        <taxon>Ideonella</taxon>
    </lineage>
</organism>
<dbReference type="Proteomes" id="UP001500279">
    <property type="component" value="Unassembled WGS sequence"/>
</dbReference>
<feature type="transmembrane region" description="Helical" evidence="6">
    <location>
        <begin position="344"/>
        <end position="364"/>
    </location>
</feature>
<dbReference type="PROSITE" id="PS50156">
    <property type="entry name" value="SSD"/>
    <property type="match status" value="1"/>
</dbReference>
<evidence type="ECO:0000313" key="9">
    <source>
        <dbReference type="Proteomes" id="UP001500279"/>
    </source>
</evidence>
<dbReference type="Pfam" id="PF03176">
    <property type="entry name" value="MMPL"/>
    <property type="match status" value="1"/>
</dbReference>
<feature type="transmembrane region" description="Helical" evidence="6">
    <location>
        <begin position="370"/>
        <end position="392"/>
    </location>
</feature>
<feature type="transmembrane region" description="Helical" evidence="6">
    <location>
        <begin position="303"/>
        <end position="323"/>
    </location>
</feature>
<evidence type="ECO:0000256" key="6">
    <source>
        <dbReference type="SAM" id="Phobius"/>
    </source>
</evidence>
<comment type="subcellular location">
    <subcellularLocation>
        <location evidence="1">Cell membrane</location>
        <topology evidence="1">Multi-pass membrane protein</topology>
    </subcellularLocation>
</comment>
<evidence type="ECO:0000259" key="7">
    <source>
        <dbReference type="PROSITE" id="PS50156"/>
    </source>
</evidence>
<dbReference type="InterPro" id="IPR000731">
    <property type="entry name" value="SSD"/>
</dbReference>
<accession>A0ABP3VIN4</accession>
<dbReference type="PANTHER" id="PTHR33406:SF13">
    <property type="entry name" value="MEMBRANE PROTEIN YDFJ"/>
    <property type="match status" value="1"/>
</dbReference>
<dbReference type="RefSeq" id="WP_231010000.1">
    <property type="nucleotide sequence ID" value="NZ_BAAAEW010000026.1"/>
</dbReference>
<feature type="transmembrane region" description="Helical" evidence="6">
    <location>
        <begin position="719"/>
        <end position="738"/>
    </location>
</feature>
<evidence type="ECO:0000256" key="5">
    <source>
        <dbReference type="ARBA" id="ARBA00023136"/>
    </source>
</evidence>
<feature type="transmembrane region" description="Helical" evidence="6">
    <location>
        <begin position="687"/>
        <end position="707"/>
    </location>
</feature>
<keyword evidence="9" id="KW-1185">Reference proteome</keyword>
<feature type="transmembrane region" description="Helical" evidence="6">
    <location>
        <begin position="276"/>
        <end position="297"/>
    </location>
</feature>
<feature type="transmembrane region" description="Helical" evidence="6">
    <location>
        <begin position="250"/>
        <end position="269"/>
    </location>
</feature>
<proteinExistence type="predicted"/>
<evidence type="ECO:0000256" key="3">
    <source>
        <dbReference type="ARBA" id="ARBA00022692"/>
    </source>
</evidence>
<dbReference type="InterPro" id="IPR004869">
    <property type="entry name" value="MMPL_dom"/>
</dbReference>
<keyword evidence="5 6" id="KW-0472">Membrane</keyword>
<dbReference type="PANTHER" id="PTHR33406">
    <property type="entry name" value="MEMBRANE PROTEIN MJ1562-RELATED"/>
    <property type="match status" value="1"/>
</dbReference>
<dbReference type="EMBL" id="BAAAEW010000026">
    <property type="protein sequence ID" value="GAA0760446.1"/>
    <property type="molecule type" value="Genomic_DNA"/>
</dbReference>
<feature type="transmembrane region" description="Helical" evidence="6">
    <location>
        <begin position="663"/>
        <end position="681"/>
    </location>
</feature>
<protein>
    <submittedName>
        <fullName evidence="8">MMPL family transporter</fullName>
    </submittedName>
</protein>
<sequence length="774" mass="83498">MRWLALVWLAWALLCLGHNAWLWTRSGTLLDTDVLAMLPRDERDPLAASATRLMASAAERRVIVLVGGSDWPAAWRAGDAFAASLAGQTVATLRYRVDDQAQRTWLDFYAPHRAALLSASSREQLTQQGAPQLADQALAWLYQPVAGPRVGRWADDPLNLLGQWLAERSQLSRVRVLDGRLALQDGTQSYAVLMLELQASAFDIAGPQALQPLLANGRAAALQTSPKAQVIQGGVPLFAAAAAAQAQHEVHTIGIGSLVGIVLLTLLVFRSLRPRLLVTLSMAVGLLTAITVCALVFQRLHLITLVFGASLLGVAENYGSNYFSARLGLAPEQRWQMLREQAPVMGLAMLTTVIGYALLALTPFPGLQQIAVFSAVGLLAAFITVLLWFPLLDGGQMQPTRFAQWLGGWRARWPQWGRQPFTALGVAAVVIVTAAGAWRFQANDDIRQLQNAPAALVQDQRELGRLMDLPGVAQFFVVQGQDEQQLLAREEALTNRLRALQGAGQLRGWQAVSDWVPSAARQAQDLALLHQRFDGEAGLTALLAQRLEQPVDSPLPAQAPPALTLQAWLASPVSEPLRHQFLGHLGDGPASAVLLRGSESAEARTRLAALATELPGVRWVDKVADVSSLLGRYRVRMSGVILLAYTLVWAALAWRFGRAAWRALLPTALASVLTVALLALAGQPLQLFHVLPLLILLGLGVDYGIFLLERPAPEATRPFLSVTLAAACTLLSFGLLALSGTPALRAFGLTLLIGVTLAWALTPVFLPRSPSSSN</sequence>
<evidence type="ECO:0000256" key="2">
    <source>
        <dbReference type="ARBA" id="ARBA00022475"/>
    </source>
</evidence>
<feature type="transmembrane region" description="Helical" evidence="6">
    <location>
        <begin position="744"/>
        <end position="766"/>
    </location>
</feature>
<dbReference type="InterPro" id="IPR050545">
    <property type="entry name" value="Mycobact_MmpL"/>
</dbReference>
<evidence type="ECO:0000256" key="1">
    <source>
        <dbReference type="ARBA" id="ARBA00004651"/>
    </source>
</evidence>